<dbReference type="AlphaFoldDB" id="N1Q2V6"/>
<dbReference type="Proteomes" id="UP000016933">
    <property type="component" value="Unassembled WGS sequence"/>
</dbReference>
<name>N1Q2V6_DOTSN</name>
<evidence type="ECO:0000313" key="3">
    <source>
        <dbReference type="Proteomes" id="UP000016933"/>
    </source>
</evidence>
<gene>
    <name evidence="2" type="ORF">DOTSEDRAFT_67763</name>
</gene>
<dbReference type="OMA" id="LACVMRD"/>
<dbReference type="eggNOG" id="ENOG502T24D">
    <property type="taxonomic scope" value="Eukaryota"/>
</dbReference>
<reference evidence="3" key="1">
    <citation type="journal article" date="2012" name="PLoS Genet.">
        <title>The genomes of the fungal plant pathogens Cladosporium fulvum and Dothistroma septosporum reveal adaptation to different hosts and lifestyles but also signatures of common ancestry.</title>
        <authorList>
            <person name="de Wit P.J.G.M."/>
            <person name="van der Burgt A."/>
            <person name="Oekmen B."/>
            <person name="Stergiopoulos I."/>
            <person name="Abd-Elsalam K.A."/>
            <person name="Aerts A.L."/>
            <person name="Bahkali A.H."/>
            <person name="Beenen H.G."/>
            <person name="Chettri P."/>
            <person name="Cox M.P."/>
            <person name="Datema E."/>
            <person name="de Vries R.P."/>
            <person name="Dhillon B."/>
            <person name="Ganley A.R."/>
            <person name="Griffiths S.A."/>
            <person name="Guo Y."/>
            <person name="Hamelin R.C."/>
            <person name="Henrissat B."/>
            <person name="Kabir M.S."/>
            <person name="Jashni M.K."/>
            <person name="Kema G."/>
            <person name="Klaubauf S."/>
            <person name="Lapidus A."/>
            <person name="Levasseur A."/>
            <person name="Lindquist E."/>
            <person name="Mehrabi R."/>
            <person name="Ohm R.A."/>
            <person name="Owen T.J."/>
            <person name="Salamov A."/>
            <person name="Schwelm A."/>
            <person name="Schijlen E."/>
            <person name="Sun H."/>
            <person name="van den Burg H.A."/>
            <person name="van Ham R.C.H.J."/>
            <person name="Zhang S."/>
            <person name="Goodwin S.B."/>
            <person name="Grigoriev I.V."/>
            <person name="Collemare J."/>
            <person name="Bradshaw R.E."/>
        </authorList>
    </citation>
    <scope>NUCLEOTIDE SEQUENCE [LARGE SCALE GENOMIC DNA]</scope>
    <source>
        <strain evidence="3">NZE10 / CBS 128990</strain>
    </source>
</reference>
<feature type="compositionally biased region" description="Polar residues" evidence="1">
    <location>
        <begin position="62"/>
        <end position="78"/>
    </location>
</feature>
<feature type="compositionally biased region" description="Low complexity" evidence="1">
    <location>
        <begin position="79"/>
        <end position="88"/>
    </location>
</feature>
<accession>N1Q2V6</accession>
<dbReference type="EMBL" id="KB446535">
    <property type="protein sequence ID" value="EME48819.1"/>
    <property type="molecule type" value="Genomic_DNA"/>
</dbReference>
<feature type="region of interest" description="Disordered" evidence="1">
    <location>
        <begin position="1"/>
        <end position="106"/>
    </location>
</feature>
<dbReference type="OrthoDB" id="4157208at2759"/>
<evidence type="ECO:0000313" key="2">
    <source>
        <dbReference type="EMBL" id="EME48819.1"/>
    </source>
</evidence>
<dbReference type="HOGENOM" id="CLU_148138_0_0_1"/>
<evidence type="ECO:0000256" key="1">
    <source>
        <dbReference type="SAM" id="MobiDB-lite"/>
    </source>
</evidence>
<feature type="compositionally biased region" description="Low complexity" evidence="1">
    <location>
        <begin position="1"/>
        <end position="11"/>
    </location>
</feature>
<keyword evidence="3" id="KW-1185">Reference proteome</keyword>
<organism evidence="2 3">
    <name type="scientific">Dothistroma septosporum (strain NZE10 / CBS 128990)</name>
    <name type="common">Red band needle blight fungus</name>
    <name type="synonym">Mycosphaerella pini</name>
    <dbReference type="NCBI Taxonomy" id="675120"/>
    <lineage>
        <taxon>Eukaryota</taxon>
        <taxon>Fungi</taxon>
        <taxon>Dikarya</taxon>
        <taxon>Ascomycota</taxon>
        <taxon>Pezizomycotina</taxon>
        <taxon>Dothideomycetes</taxon>
        <taxon>Dothideomycetidae</taxon>
        <taxon>Mycosphaerellales</taxon>
        <taxon>Mycosphaerellaceae</taxon>
        <taxon>Dothistroma</taxon>
    </lineage>
</organism>
<sequence length="136" mass="14292">MDSRQQRQAYPQRPPYPQAQPTTSSAASSAFPSASSLASLSSLNAPNMPTQSAPLPSPAVHQPNSYFGSIAAPTSPSTQQQRISQQQQMLSPYVGQRNGGGAPETAPLLQDFSLIAEAAKRAQIATLSRDLGDIGL</sequence>
<reference evidence="2 3" key="2">
    <citation type="journal article" date="2012" name="PLoS Pathog.">
        <title>Diverse lifestyles and strategies of plant pathogenesis encoded in the genomes of eighteen Dothideomycetes fungi.</title>
        <authorList>
            <person name="Ohm R.A."/>
            <person name="Feau N."/>
            <person name="Henrissat B."/>
            <person name="Schoch C.L."/>
            <person name="Horwitz B.A."/>
            <person name="Barry K.W."/>
            <person name="Condon B.J."/>
            <person name="Copeland A.C."/>
            <person name="Dhillon B."/>
            <person name="Glaser F."/>
            <person name="Hesse C.N."/>
            <person name="Kosti I."/>
            <person name="LaButti K."/>
            <person name="Lindquist E.A."/>
            <person name="Lucas S."/>
            <person name="Salamov A.A."/>
            <person name="Bradshaw R.E."/>
            <person name="Ciuffetti L."/>
            <person name="Hamelin R.C."/>
            <person name="Kema G.H.J."/>
            <person name="Lawrence C."/>
            <person name="Scott J.A."/>
            <person name="Spatafora J.W."/>
            <person name="Turgeon B.G."/>
            <person name="de Wit P.J.G.M."/>
            <person name="Zhong S."/>
            <person name="Goodwin S.B."/>
            <person name="Grigoriev I.V."/>
        </authorList>
    </citation>
    <scope>NUCLEOTIDE SEQUENCE [LARGE SCALE GENOMIC DNA]</scope>
    <source>
        <strain evidence="3">NZE10 / CBS 128990</strain>
    </source>
</reference>
<feature type="compositionally biased region" description="Low complexity" evidence="1">
    <location>
        <begin position="19"/>
        <end position="45"/>
    </location>
</feature>
<proteinExistence type="predicted"/>
<protein>
    <submittedName>
        <fullName evidence="2">Uncharacterized protein</fullName>
    </submittedName>
</protein>